<accession>A0A8B7PE42</accession>
<dbReference type="OrthoDB" id="10340785at2759"/>
<feature type="signal peptide" evidence="1">
    <location>
        <begin position="1"/>
        <end position="23"/>
    </location>
</feature>
<evidence type="ECO:0000256" key="1">
    <source>
        <dbReference type="SAM" id="SignalP"/>
    </source>
</evidence>
<protein>
    <submittedName>
        <fullName evidence="3">Uncharacterized protein LOC108679692</fullName>
    </submittedName>
</protein>
<dbReference type="Proteomes" id="UP000694843">
    <property type="component" value="Unplaced"/>
</dbReference>
<dbReference type="GeneID" id="108679692"/>
<gene>
    <name evidence="3" type="primary">LOC108679692</name>
</gene>
<feature type="chain" id="PRO_5034404822" evidence="1">
    <location>
        <begin position="24"/>
        <end position="210"/>
    </location>
</feature>
<organism evidence="2 3">
    <name type="scientific">Hyalella azteca</name>
    <name type="common">Amphipod</name>
    <dbReference type="NCBI Taxonomy" id="294128"/>
    <lineage>
        <taxon>Eukaryota</taxon>
        <taxon>Metazoa</taxon>
        <taxon>Ecdysozoa</taxon>
        <taxon>Arthropoda</taxon>
        <taxon>Crustacea</taxon>
        <taxon>Multicrustacea</taxon>
        <taxon>Malacostraca</taxon>
        <taxon>Eumalacostraca</taxon>
        <taxon>Peracarida</taxon>
        <taxon>Amphipoda</taxon>
        <taxon>Senticaudata</taxon>
        <taxon>Talitrida</taxon>
        <taxon>Talitroidea</taxon>
        <taxon>Hyalellidae</taxon>
        <taxon>Hyalella</taxon>
    </lineage>
</organism>
<evidence type="ECO:0000313" key="3">
    <source>
        <dbReference type="RefSeq" id="XP_018023882.1"/>
    </source>
</evidence>
<reference evidence="3" key="1">
    <citation type="submission" date="2025-08" db="UniProtKB">
        <authorList>
            <consortium name="RefSeq"/>
        </authorList>
    </citation>
    <scope>IDENTIFICATION</scope>
    <source>
        <tissue evidence="3">Whole organism</tissue>
    </source>
</reference>
<keyword evidence="1" id="KW-0732">Signal</keyword>
<name>A0A8B7PE42_HYAAZ</name>
<keyword evidence="2" id="KW-1185">Reference proteome</keyword>
<dbReference type="RefSeq" id="XP_018023882.1">
    <property type="nucleotide sequence ID" value="XM_018168393.2"/>
</dbReference>
<evidence type="ECO:0000313" key="2">
    <source>
        <dbReference type="Proteomes" id="UP000694843"/>
    </source>
</evidence>
<proteinExistence type="predicted"/>
<dbReference type="KEGG" id="hazt:108679692"/>
<sequence>MTIMRNVMLLFTVTMLFVSDTSAQLSENGDCPDYVASSLFTPLVMLDLINVGEMKLAMSLGSSVDRTHSCQALTFVDGKNYRYTYNDRNGAKRAINGSYQASFPSFISTSHLKLVGGYRNVMGADSSGTSRLVPLAYSPGIIIFVSCSETLWFHNQQFYLLVDSKILLRPEDLDEIEKTLKSVGIIPASLTLDRPDQSCREPDPDVEQEA</sequence>
<dbReference type="AlphaFoldDB" id="A0A8B7PE42"/>